<evidence type="ECO:0008006" key="5">
    <source>
        <dbReference type="Google" id="ProtNLM"/>
    </source>
</evidence>
<reference evidence="3 4" key="1">
    <citation type="submission" date="2018-05" db="EMBL/GenBank/DDBJ databases">
        <title>Chitinophaga sp. nov., isolated from rhizosphere soil of Alhagi.</title>
        <authorList>
            <person name="Liu Y."/>
        </authorList>
    </citation>
    <scope>NUCLEOTIDE SEQUENCE [LARGE SCALE GENOMIC DNA]</scope>
    <source>
        <strain evidence="3 4">T22</strain>
    </source>
</reference>
<accession>A0ABM6W9P6</accession>
<evidence type="ECO:0000313" key="4">
    <source>
        <dbReference type="Proteomes" id="UP000246099"/>
    </source>
</evidence>
<proteinExistence type="predicted"/>
<keyword evidence="2" id="KW-0732">Signal</keyword>
<organism evidence="3 4">
    <name type="scientific">Chitinophaga alhagiae</name>
    <dbReference type="NCBI Taxonomy" id="2203219"/>
    <lineage>
        <taxon>Bacteria</taxon>
        <taxon>Pseudomonadati</taxon>
        <taxon>Bacteroidota</taxon>
        <taxon>Chitinophagia</taxon>
        <taxon>Chitinophagales</taxon>
        <taxon>Chitinophagaceae</taxon>
        <taxon>Chitinophaga</taxon>
    </lineage>
</organism>
<evidence type="ECO:0000256" key="1">
    <source>
        <dbReference type="ARBA" id="ARBA00022801"/>
    </source>
</evidence>
<gene>
    <name evidence="3" type="ORF">DLD77_02655</name>
</gene>
<dbReference type="InterPro" id="IPR032287">
    <property type="entry name" value="DUF4838"/>
</dbReference>
<dbReference type="Proteomes" id="UP000246099">
    <property type="component" value="Chromosome"/>
</dbReference>
<dbReference type="PANTHER" id="PTHR47406:SF2">
    <property type="entry name" value="ALPHA GLUCURONIDASE N-TERMINAL DOMAIN-CONTAINING PROTEIN"/>
    <property type="match status" value="1"/>
</dbReference>
<dbReference type="EMBL" id="CP029600">
    <property type="protein sequence ID" value="AWO00673.1"/>
    <property type="molecule type" value="Genomic_DNA"/>
</dbReference>
<name>A0ABM6W9P6_9BACT</name>
<dbReference type="Gene3D" id="3.30.379.10">
    <property type="entry name" value="Chitobiase/beta-hexosaminidase domain 2-like"/>
    <property type="match status" value="1"/>
</dbReference>
<dbReference type="SUPFAM" id="SSF55545">
    <property type="entry name" value="beta-N-acetylhexosaminidase-like domain"/>
    <property type="match status" value="1"/>
</dbReference>
<keyword evidence="4" id="KW-1185">Reference proteome</keyword>
<keyword evidence="1" id="KW-0378">Hydrolase</keyword>
<evidence type="ECO:0000313" key="3">
    <source>
        <dbReference type="EMBL" id="AWO00673.1"/>
    </source>
</evidence>
<evidence type="ECO:0000256" key="2">
    <source>
        <dbReference type="SAM" id="SignalP"/>
    </source>
</evidence>
<dbReference type="RefSeq" id="WP_119076372.1">
    <property type="nucleotide sequence ID" value="NZ_CP029600.1"/>
</dbReference>
<dbReference type="PANTHER" id="PTHR47406">
    <property type="entry name" value="COAGULATION FACTOR 5/8 TYPE, C-TERMINAL"/>
    <property type="match status" value="1"/>
</dbReference>
<dbReference type="Pfam" id="PF16126">
    <property type="entry name" value="DUF4838"/>
    <property type="match status" value="1"/>
</dbReference>
<protein>
    <recommendedName>
        <fullName evidence="5">F5/8 type C domain-containing protein</fullName>
    </recommendedName>
</protein>
<sequence length="800" mass="89780">MTKTHQYVRIGILAAVLAAIIPAFANRLAGTEPPVNGHVAVTITDNGKSNYAGVLPAAITSVDSHKTGYVTATPATITSVDSHKTGYATATPAAITLVNNGKSNYAVVLPAAPAAQEQRAATLLQRYIEKMSGCRLPVVTQLAPGQKGVFIRETDGLLYDGYRINTRPDGSLHIEGGKSRGCIYGAVQILDKYFGCRLYSPRYKVIPASKTLHLPDVHEADSSVNNLRIVFTMNEFSKDEDLLDWHRTTNRFPPFADDYYCHTFTHRLVPPDVFYASHPKYFAEIGGQRIRDQLCMSNPDVVKEVIKQLKKDIPLQPDRLYWSVSQADGPLYCQCALCKKAIEEEKSVAGPIIRFVNQVAAEFPDKIISTLAYYYSLVPPAVTKPLDNVQIMYCGGDLAAWGKIAKHIYVWDYVVNYFHYQCPYPSLFLAQPQVQDQVSKGANEFFIQGNIDYGMEFAELRLYLYSRIAWDPNINVSATINEFLKGYYGPAAPHIRQYIDLISAAYEKTKQAKPLIINTPPSYYQDTYLSPENLKAYNTAFNAAEAAVKGTGDFARHVHLARMPLYFAEMEIAKHNMYGPAGWWNYAGTVRNKRLDGLLNDFYNTLQREGITDINENSYRLEDYKKHTLFSTSNKAARGNLAFRAKVSADKMPPERQHRYYSADLGMLTDGARGDDATRNLFWLIWPDKEFTLTIDLGAVKKISSVDMGTLWRDGPTIPPASVECSVSRFADSGFSPIGTQTWQNGQEKKGEADWRYVYSFKTDTEARYIQLKITRHDLAFSGRKAGMPVNTYIDEIEVR</sequence>
<feature type="signal peptide" evidence="2">
    <location>
        <begin position="1"/>
        <end position="25"/>
    </location>
</feature>
<dbReference type="Gene3D" id="2.60.120.260">
    <property type="entry name" value="Galactose-binding domain-like"/>
    <property type="match status" value="1"/>
</dbReference>
<dbReference type="InterPro" id="IPR029018">
    <property type="entry name" value="Hex-like_dom2"/>
</dbReference>
<feature type="chain" id="PRO_5047512671" description="F5/8 type C domain-containing protein" evidence="2">
    <location>
        <begin position="26"/>
        <end position="800"/>
    </location>
</feature>